<organism evidence="2 3">
    <name type="scientific">Mycena albidolilacea</name>
    <dbReference type="NCBI Taxonomy" id="1033008"/>
    <lineage>
        <taxon>Eukaryota</taxon>
        <taxon>Fungi</taxon>
        <taxon>Dikarya</taxon>
        <taxon>Basidiomycota</taxon>
        <taxon>Agaricomycotina</taxon>
        <taxon>Agaricomycetes</taxon>
        <taxon>Agaricomycetidae</taxon>
        <taxon>Agaricales</taxon>
        <taxon>Marasmiineae</taxon>
        <taxon>Mycenaceae</taxon>
        <taxon>Mycena</taxon>
    </lineage>
</organism>
<dbReference type="NCBIfam" id="TIGR04312">
    <property type="entry name" value="choice_anch_B"/>
    <property type="match status" value="1"/>
</dbReference>
<evidence type="ECO:0000256" key="1">
    <source>
        <dbReference type="SAM" id="SignalP"/>
    </source>
</evidence>
<keyword evidence="1" id="KW-0732">Signal</keyword>
<dbReference type="Proteomes" id="UP001218218">
    <property type="component" value="Unassembled WGS sequence"/>
</dbReference>
<dbReference type="Pfam" id="PF08309">
    <property type="entry name" value="LVIVD"/>
    <property type="match status" value="1"/>
</dbReference>
<comment type="caution">
    <text evidence="2">The sequence shown here is derived from an EMBL/GenBank/DDBJ whole genome shotgun (WGS) entry which is preliminary data.</text>
</comment>
<dbReference type="InterPro" id="IPR027589">
    <property type="entry name" value="Choice_anch_B"/>
</dbReference>
<accession>A0AAD7EBP8</accession>
<name>A0AAD7EBP8_9AGAR</name>
<gene>
    <name evidence="2" type="ORF">DFH08DRAFT_899027</name>
</gene>
<dbReference type="AlphaFoldDB" id="A0AAD7EBP8"/>
<dbReference type="GO" id="GO:0005576">
    <property type="term" value="C:extracellular region"/>
    <property type="evidence" value="ECO:0007669"/>
    <property type="project" value="TreeGrafter"/>
</dbReference>
<sequence>MKLLVGALFALVVSAHPGGDGIRRRDEHPFVHDPFAHSDDYTSGKVHKLAMDAMTAAVDAILSDVKHATGIFDPAVGMHSIKEYTPCIDGYAGKDVNNTYMCRNLDLYSFTPHRDLGSPRMQLGNDIWGWSATRTSDGVTREFGLIGQFDGTAFVEVLPTGQIAYLGRLPPQSGTAIWRDIKVIGEHAYIGSEAFGHGIQVFDLKSLLDPSLLKSPKEFNIDTDLTAWYYDGLPRGSSHNLVSHAEKNLIIAVGAKPRSDISGLILIDIADPSNPKTVGCTGEVDYVHDAQCLTYYGPDTAYNGSDVCYSFNEDTFTIYDITDPSKPSIISSTSYYGVTYAHQGWVIDEKDQSYLLMNDALDESYKQGWASDQKTVTYIWDIKDLSHPVLSGHYKSLVVASDHNLYVFNGLVYESNYKSGLRIVNASSVTEDPTGAGFYEAAFFDVHPDDDEIGGDADFGGLWSAYPYFASGYILLNTVERGLFVVKYNKTD</sequence>
<reference evidence="2" key="1">
    <citation type="submission" date="2023-03" db="EMBL/GenBank/DDBJ databases">
        <title>Massive genome expansion in bonnet fungi (Mycena s.s.) driven by repeated elements and novel gene families across ecological guilds.</title>
        <authorList>
            <consortium name="Lawrence Berkeley National Laboratory"/>
            <person name="Harder C.B."/>
            <person name="Miyauchi S."/>
            <person name="Viragh M."/>
            <person name="Kuo A."/>
            <person name="Thoen E."/>
            <person name="Andreopoulos B."/>
            <person name="Lu D."/>
            <person name="Skrede I."/>
            <person name="Drula E."/>
            <person name="Henrissat B."/>
            <person name="Morin E."/>
            <person name="Kohler A."/>
            <person name="Barry K."/>
            <person name="LaButti K."/>
            <person name="Morin E."/>
            <person name="Salamov A."/>
            <person name="Lipzen A."/>
            <person name="Mereny Z."/>
            <person name="Hegedus B."/>
            <person name="Baldrian P."/>
            <person name="Stursova M."/>
            <person name="Weitz H."/>
            <person name="Taylor A."/>
            <person name="Grigoriev I.V."/>
            <person name="Nagy L.G."/>
            <person name="Martin F."/>
            <person name="Kauserud H."/>
        </authorList>
    </citation>
    <scope>NUCLEOTIDE SEQUENCE</scope>
    <source>
        <strain evidence="2">CBHHK002</strain>
    </source>
</reference>
<evidence type="ECO:0008006" key="4">
    <source>
        <dbReference type="Google" id="ProtNLM"/>
    </source>
</evidence>
<keyword evidence="3" id="KW-1185">Reference proteome</keyword>
<dbReference type="InterPro" id="IPR013211">
    <property type="entry name" value="LVIVD"/>
</dbReference>
<dbReference type="PANTHER" id="PTHR38787">
    <property type="entry name" value="REGULATORY P DOMAIN-CONTAINING PROTEIN"/>
    <property type="match status" value="1"/>
</dbReference>
<protein>
    <recommendedName>
        <fullName evidence="4">Regulatory P domain-containing protein</fullName>
    </recommendedName>
</protein>
<dbReference type="PANTHER" id="PTHR38787:SF3">
    <property type="entry name" value="REGULATORY P DOMAIN-CONTAINING PROTEIN"/>
    <property type="match status" value="1"/>
</dbReference>
<proteinExistence type="predicted"/>
<feature type="chain" id="PRO_5041906654" description="Regulatory P domain-containing protein" evidence="1">
    <location>
        <begin position="16"/>
        <end position="492"/>
    </location>
</feature>
<evidence type="ECO:0000313" key="2">
    <source>
        <dbReference type="EMBL" id="KAJ7309957.1"/>
    </source>
</evidence>
<feature type="signal peptide" evidence="1">
    <location>
        <begin position="1"/>
        <end position="15"/>
    </location>
</feature>
<dbReference type="EMBL" id="JARIHO010000080">
    <property type="protein sequence ID" value="KAJ7309957.1"/>
    <property type="molecule type" value="Genomic_DNA"/>
</dbReference>
<evidence type="ECO:0000313" key="3">
    <source>
        <dbReference type="Proteomes" id="UP001218218"/>
    </source>
</evidence>